<gene>
    <name evidence="2" type="ORF">ACFFHM_17670</name>
</gene>
<keyword evidence="3" id="KW-1185">Reference proteome</keyword>
<feature type="domain" description="DhaL" evidence="1">
    <location>
        <begin position="1"/>
        <end position="94"/>
    </location>
</feature>
<evidence type="ECO:0000313" key="2">
    <source>
        <dbReference type="EMBL" id="MFC0472269.1"/>
    </source>
</evidence>
<dbReference type="PROSITE" id="PS51480">
    <property type="entry name" value="DHAL"/>
    <property type="match status" value="1"/>
</dbReference>
<accession>A0ABV6KG45</accession>
<dbReference type="Proteomes" id="UP001589838">
    <property type="component" value="Unassembled WGS sequence"/>
</dbReference>
<sequence>MLRDKTELTLGGFISFIEAMITGIKERGKAEVSDKTILDSLVPGLESLKQSIENGDDLKLSAEKAFLSAEEGMKKTIQMKSLKGRAARYLSMNQ</sequence>
<evidence type="ECO:0000259" key="1">
    <source>
        <dbReference type="PROSITE" id="PS51480"/>
    </source>
</evidence>
<name>A0ABV6KG45_9BACI</name>
<organism evidence="2 3">
    <name type="scientific">Halalkalibacter kiskunsagensis</name>
    <dbReference type="NCBI Taxonomy" id="1548599"/>
    <lineage>
        <taxon>Bacteria</taxon>
        <taxon>Bacillati</taxon>
        <taxon>Bacillota</taxon>
        <taxon>Bacilli</taxon>
        <taxon>Bacillales</taxon>
        <taxon>Bacillaceae</taxon>
        <taxon>Halalkalibacter</taxon>
    </lineage>
</organism>
<dbReference type="SUPFAM" id="SSF101473">
    <property type="entry name" value="DhaL-like"/>
    <property type="match status" value="1"/>
</dbReference>
<proteinExistence type="predicted"/>
<dbReference type="EMBL" id="JBHLUX010000067">
    <property type="protein sequence ID" value="MFC0472269.1"/>
    <property type="molecule type" value="Genomic_DNA"/>
</dbReference>
<dbReference type="SMART" id="SM01120">
    <property type="entry name" value="Dak2"/>
    <property type="match status" value="1"/>
</dbReference>
<comment type="caution">
    <text evidence="2">The sequence shown here is derived from an EMBL/GenBank/DDBJ whole genome shotgun (WGS) entry which is preliminary data.</text>
</comment>
<protein>
    <submittedName>
        <fullName evidence="2">DAK2 domain-containing protein</fullName>
    </submittedName>
</protein>
<reference evidence="2 3" key="1">
    <citation type="submission" date="2024-09" db="EMBL/GenBank/DDBJ databases">
        <authorList>
            <person name="Sun Q."/>
            <person name="Mori K."/>
        </authorList>
    </citation>
    <scope>NUCLEOTIDE SEQUENCE [LARGE SCALE GENOMIC DNA]</scope>
    <source>
        <strain evidence="2 3">NCAIM B.02610</strain>
    </source>
</reference>
<dbReference type="RefSeq" id="WP_335964105.1">
    <property type="nucleotide sequence ID" value="NZ_JAXBLX010000081.1"/>
</dbReference>
<dbReference type="InterPro" id="IPR036117">
    <property type="entry name" value="DhaL_dom_sf"/>
</dbReference>
<evidence type="ECO:0000313" key="3">
    <source>
        <dbReference type="Proteomes" id="UP001589838"/>
    </source>
</evidence>
<dbReference type="Gene3D" id="1.25.40.340">
    <property type="match status" value="1"/>
</dbReference>
<dbReference type="Pfam" id="PF02734">
    <property type="entry name" value="Dak2"/>
    <property type="match status" value="1"/>
</dbReference>
<dbReference type="InterPro" id="IPR004007">
    <property type="entry name" value="DhaL_dom"/>
</dbReference>